<evidence type="ECO:0000313" key="4">
    <source>
        <dbReference type="Proteomes" id="UP001055439"/>
    </source>
</evidence>
<dbReference type="Pfam" id="PF14709">
    <property type="entry name" value="DND1_DSRM"/>
    <property type="match status" value="1"/>
</dbReference>
<dbReference type="SMART" id="SM00358">
    <property type="entry name" value="DSRM"/>
    <property type="match status" value="1"/>
</dbReference>
<protein>
    <recommendedName>
        <fullName evidence="2">DRBM domain-containing protein</fullName>
    </recommendedName>
</protein>
<dbReference type="Proteomes" id="UP001055439">
    <property type="component" value="Chromosome 8"/>
</dbReference>
<dbReference type="AlphaFoldDB" id="A0A9E7HJA8"/>
<dbReference type="Gene3D" id="3.30.160.20">
    <property type="match status" value="1"/>
</dbReference>
<dbReference type="CDD" id="cd19869">
    <property type="entry name" value="DSRM_DCL_plant"/>
    <property type="match status" value="1"/>
</dbReference>
<dbReference type="InterPro" id="IPR014720">
    <property type="entry name" value="dsRBD_dom"/>
</dbReference>
<reference evidence="3" key="1">
    <citation type="submission" date="2022-05" db="EMBL/GenBank/DDBJ databases">
        <title>The Musa troglodytarum L. genome provides insights into the mechanism of non-climacteric behaviour and enrichment of carotenoids.</title>
        <authorList>
            <person name="Wang J."/>
        </authorList>
    </citation>
    <scope>NUCLEOTIDE SEQUENCE</scope>
    <source>
        <tissue evidence="3">Leaf</tissue>
    </source>
</reference>
<gene>
    <name evidence="3" type="ORF">MUK42_13295</name>
</gene>
<evidence type="ECO:0000259" key="2">
    <source>
        <dbReference type="PROSITE" id="PS50137"/>
    </source>
</evidence>
<keyword evidence="1" id="KW-0694">RNA-binding</keyword>
<keyword evidence="4" id="KW-1185">Reference proteome</keyword>
<dbReference type="GO" id="GO:0003723">
    <property type="term" value="F:RNA binding"/>
    <property type="evidence" value="ECO:0007669"/>
    <property type="project" value="UniProtKB-UniRule"/>
</dbReference>
<name>A0A9E7HJA8_9LILI</name>
<dbReference type="PROSITE" id="PS50137">
    <property type="entry name" value="DS_RBD"/>
    <property type="match status" value="1"/>
</dbReference>
<organism evidence="3 4">
    <name type="scientific">Musa troglodytarum</name>
    <name type="common">fe'i banana</name>
    <dbReference type="NCBI Taxonomy" id="320322"/>
    <lineage>
        <taxon>Eukaryota</taxon>
        <taxon>Viridiplantae</taxon>
        <taxon>Streptophyta</taxon>
        <taxon>Embryophyta</taxon>
        <taxon>Tracheophyta</taxon>
        <taxon>Spermatophyta</taxon>
        <taxon>Magnoliopsida</taxon>
        <taxon>Liliopsida</taxon>
        <taxon>Zingiberales</taxon>
        <taxon>Musaceae</taxon>
        <taxon>Musa</taxon>
    </lineage>
</organism>
<evidence type="ECO:0000313" key="3">
    <source>
        <dbReference type="EMBL" id="URE34710.1"/>
    </source>
</evidence>
<dbReference type="EMBL" id="CP097510">
    <property type="protein sequence ID" value="URE34710.1"/>
    <property type="molecule type" value="Genomic_DNA"/>
</dbReference>
<evidence type="ECO:0000256" key="1">
    <source>
        <dbReference type="PROSITE-ProRule" id="PRU00266"/>
    </source>
</evidence>
<dbReference type="OrthoDB" id="6513042at2759"/>
<dbReference type="SUPFAM" id="SSF54768">
    <property type="entry name" value="dsRNA-binding domain-like"/>
    <property type="match status" value="1"/>
</dbReference>
<proteinExistence type="predicted"/>
<sequence>MDARSSGKELRRWGEVMARSFDLREEWRNHHQRGGGNEELWPQVYIRDELFDPTQFYALGRPCKMARGYKLKSKPLEDIVQSAKKERPKLIGYDEEPIVIDNLDSIPLEKLQIQITEETPHSLGLEKANDASTLNCSGNPCSSRMELTRADTSESCNGNNGQIQQTMSDYVEISGTSPGGNHTETTGTLAHKTAKSRLMEICATNHWGDPLFECCKEEGPSHLKMFTYKVAVEVQHESSVCLECFSEPKPQKKAAQDHAAEGALWYLKHIGYIL</sequence>
<accession>A0A9E7HJA8</accession>
<feature type="domain" description="DRBM" evidence="2">
    <location>
        <begin position="193"/>
        <end position="269"/>
    </location>
</feature>